<proteinExistence type="inferred from homology"/>
<dbReference type="EMBL" id="VWXX01000012">
    <property type="protein sequence ID" value="KAA6185183.1"/>
    <property type="molecule type" value="Genomic_DNA"/>
</dbReference>
<dbReference type="PANTHER" id="PTHR34478">
    <property type="entry name" value="PROTEIN LEMA"/>
    <property type="match status" value="1"/>
</dbReference>
<dbReference type="Gene3D" id="1.20.1440.20">
    <property type="entry name" value="LemA-like domain"/>
    <property type="match status" value="1"/>
</dbReference>
<evidence type="ECO:0000313" key="7">
    <source>
        <dbReference type="Proteomes" id="UP000322981"/>
    </source>
</evidence>
<dbReference type="PANTHER" id="PTHR34478:SF1">
    <property type="entry name" value="PROTEIN LEMA"/>
    <property type="match status" value="1"/>
</dbReference>
<comment type="subcellular location">
    <subcellularLocation>
        <location evidence="1">Membrane</location>
        <topology evidence="1">Single-pass membrane protein</topology>
    </subcellularLocation>
</comment>
<evidence type="ECO:0000313" key="6">
    <source>
        <dbReference type="EMBL" id="KAA6185183.1"/>
    </source>
</evidence>
<dbReference type="InterPro" id="IPR007156">
    <property type="entry name" value="MamQ_LemA"/>
</dbReference>
<protein>
    <submittedName>
        <fullName evidence="6">LemA family protein</fullName>
    </submittedName>
</protein>
<evidence type="ECO:0000256" key="5">
    <source>
        <dbReference type="ARBA" id="ARBA00023136"/>
    </source>
</evidence>
<name>A0A5M8FJU2_9GAMM</name>
<evidence type="ECO:0000256" key="3">
    <source>
        <dbReference type="ARBA" id="ARBA00022692"/>
    </source>
</evidence>
<keyword evidence="7" id="KW-1185">Reference proteome</keyword>
<dbReference type="RefSeq" id="WP_150092860.1">
    <property type="nucleotide sequence ID" value="NZ_JBFUOH010000059.1"/>
</dbReference>
<dbReference type="InterPro" id="IPR023353">
    <property type="entry name" value="LemA-like_dom_sf"/>
</dbReference>
<evidence type="ECO:0000256" key="1">
    <source>
        <dbReference type="ARBA" id="ARBA00004167"/>
    </source>
</evidence>
<dbReference type="Proteomes" id="UP000322981">
    <property type="component" value="Unassembled WGS sequence"/>
</dbReference>
<dbReference type="GO" id="GO:0016020">
    <property type="term" value="C:membrane"/>
    <property type="evidence" value="ECO:0007669"/>
    <property type="project" value="UniProtKB-SubCell"/>
</dbReference>
<sequence>MNLTLIVLLCLGVIVALYGVVIYNNLVRLKHTVGKAWSNIDVSLKQRHDELPKLVAVCKEYMSYEQETLERVVRARSEVFSAQARGDVQGLGSAETELRIGLDRLLALAENYPDLKANQSFQQLSQRISQLEDTIADRRELYNESVNLNNIRREQFPDLLVARLFGFRPFELLEFQAARKDVDVAGLFA</sequence>
<evidence type="ECO:0000256" key="4">
    <source>
        <dbReference type="ARBA" id="ARBA00022989"/>
    </source>
</evidence>
<dbReference type="OrthoDB" id="9804152at2"/>
<dbReference type="Pfam" id="PF04011">
    <property type="entry name" value="LemA"/>
    <property type="match status" value="1"/>
</dbReference>
<evidence type="ECO:0000256" key="2">
    <source>
        <dbReference type="ARBA" id="ARBA00008854"/>
    </source>
</evidence>
<reference evidence="6 7" key="1">
    <citation type="submission" date="2019-09" db="EMBL/GenBank/DDBJ databases">
        <title>Whole-genome sequence of the purple sulfur bacterium Thiohalocapsa marina DSM 19078.</title>
        <authorList>
            <person name="Kyndt J.A."/>
            <person name="Meyer T.E."/>
        </authorList>
    </citation>
    <scope>NUCLEOTIDE SEQUENCE [LARGE SCALE GENOMIC DNA]</scope>
    <source>
        <strain evidence="6 7">DSM 19078</strain>
    </source>
</reference>
<keyword evidence="5" id="KW-0472">Membrane</keyword>
<dbReference type="SUPFAM" id="SSF140478">
    <property type="entry name" value="LemA-like"/>
    <property type="match status" value="1"/>
</dbReference>
<accession>A0A5M8FJU2</accession>
<comment type="caution">
    <text evidence="6">The sequence shown here is derived from an EMBL/GenBank/DDBJ whole genome shotgun (WGS) entry which is preliminary data.</text>
</comment>
<keyword evidence="3" id="KW-0812">Transmembrane</keyword>
<dbReference type="AlphaFoldDB" id="A0A5M8FJU2"/>
<comment type="similarity">
    <text evidence="2">Belongs to the LemA family.</text>
</comment>
<organism evidence="6 7">
    <name type="scientific">Thiohalocapsa marina</name>
    <dbReference type="NCBI Taxonomy" id="424902"/>
    <lineage>
        <taxon>Bacteria</taxon>
        <taxon>Pseudomonadati</taxon>
        <taxon>Pseudomonadota</taxon>
        <taxon>Gammaproteobacteria</taxon>
        <taxon>Chromatiales</taxon>
        <taxon>Chromatiaceae</taxon>
        <taxon>Thiohalocapsa</taxon>
    </lineage>
</organism>
<keyword evidence="4" id="KW-1133">Transmembrane helix</keyword>
<gene>
    <name evidence="6" type="ORF">F2Q65_09755</name>
</gene>